<feature type="region of interest" description="Disordered" evidence="6">
    <location>
        <begin position="1"/>
        <end position="560"/>
    </location>
</feature>
<feature type="compositionally biased region" description="Basic residues" evidence="6">
    <location>
        <begin position="1119"/>
        <end position="1130"/>
    </location>
</feature>
<dbReference type="InterPro" id="IPR003891">
    <property type="entry name" value="Initiation_fac_eIF4g_MI"/>
</dbReference>
<feature type="compositionally biased region" description="Basic and acidic residues" evidence="6">
    <location>
        <begin position="149"/>
        <end position="168"/>
    </location>
</feature>
<keyword evidence="3" id="KW-0507">mRNA processing</keyword>
<evidence type="ECO:0000256" key="1">
    <source>
        <dbReference type="ARBA" id="ARBA00004324"/>
    </source>
</evidence>
<feature type="compositionally biased region" description="Basic and acidic residues" evidence="6">
    <location>
        <begin position="1548"/>
        <end position="1574"/>
    </location>
</feature>
<dbReference type="Gene3D" id="1.25.40.180">
    <property type="match status" value="1"/>
</dbReference>
<organism evidence="8 9">
    <name type="scientific">Lymnaea stagnalis</name>
    <name type="common">Great pond snail</name>
    <name type="synonym">Helix stagnalis</name>
    <dbReference type="NCBI Taxonomy" id="6523"/>
    <lineage>
        <taxon>Eukaryota</taxon>
        <taxon>Metazoa</taxon>
        <taxon>Spiralia</taxon>
        <taxon>Lophotrochozoa</taxon>
        <taxon>Mollusca</taxon>
        <taxon>Gastropoda</taxon>
        <taxon>Heterobranchia</taxon>
        <taxon>Euthyneura</taxon>
        <taxon>Panpulmonata</taxon>
        <taxon>Hygrophila</taxon>
        <taxon>Lymnaeoidea</taxon>
        <taxon>Lymnaeidae</taxon>
        <taxon>Lymnaea</taxon>
    </lineage>
</organism>
<feature type="region of interest" description="Disordered" evidence="6">
    <location>
        <begin position="1084"/>
        <end position="1574"/>
    </location>
</feature>
<dbReference type="SMART" id="SM00543">
    <property type="entry name" value="MIF4G"/>
    <property type="match status" value="1"/>
</dbReference>
<comment type="similarity">
    <text evidence="2">Belongs to the CWC22 family.</text>
</comment>
<dbReference type="PANTHER" id="PTHR18034">
    <property type="entry name" value="CELL CYCLE CONTROL PROTEIN CWF22-RELATED"/>
    <property type="match status" value="1"/>
</dbReference>
<dbReference type="PANTHER" id="PTHR18034:SF3">
    <property type="entry name" value="PRE-MRNA-SPLICING FACTOR CWC22 HOMOLOG"/>
    <property type="match status" value="1"/>
</dbReference>
<feature type="compositionally biased region" description="Basic and acidic residues" evidence="6">
    <location>
        <begin position="52"/>
        <end position="134"/>
    </location>
</feature>
<comment type="caution">
    <text evidence="8">The sequence shown here is derived from an EMBL/GenBank/DDBJ whole genome shotgun (WGS) entry which is preliminary data.</text>
</comment>
<feature type="compositionally biased region" description="Basic and acidic residues" evidence="6">
    <location>
        <begin position="1172"/>
        <end position="1186"/>
    </location>
</feature>
<feature type="compositionally biased region" description="Basic and acidic residues" evidence="6">
    <location>
        <begin position="545"/>
        <end position="554"/>
    </location>
</feature>
<feature type="region of interest" description="Disordered" evidence="6">
    <location>
        <begin position="836"/>
        <end position="871"/>
    </location>
</feature>
<protein>
    <recommendedName>
        <fullName evidence="7">MI domain-containing protein</fullName>
    </recommendedName>
</protein>
<sequence length="1574" mass="179968">MSRRRQNKGKEESSDSSSSEDSSESSGSESSQNSKSHKSLGSRTAKSSHVPSQKDDSRRRDDRRRSRSPFHSDKKQTSDRHGTSSRSDKSKYDDRNKRKDDEKERSKRVESDKRSAQVERKIRNDEYNKKKDTGVETIKAIKHLAKPGGDQKHTHSSSDDSDREETIRVIKSSSKTFDVKKKTVIESKSESDSDSSTGDDDKRHVYKAGEDITAVKEKKGDTPEKNRKKRGGESIKHEDTDEDIAGNAEKEEGELSDEEEERTQEKPLIAISDDISDISSEEGPTTNVSQRQRDVIKSIKLPPPQMPPSPHTPPSPNTHSEEESRDRQPLETLKKSKPVSSIVVEKGPKGDPKTAVSEKQEKVESVDLEAMDMYNSKQRPILESESEEEEADKTRVQMGSSVTVVKTGDDKKSALSQSGGKERSSRSVDRSGKDQERVGDGKERHGYSDRSDRRRDHERKDRHDDRRNRADDYRREDRRTTNDRDKREDRRPRNEEDRRNRSEDDRRSRNDDSRKEDRRTRDEDKEITKSAVAGTEEASGGQGDTGKKKPDLDITTRTGGAYIPPAKLRMMQEQITDKTSAAYQRMSWEALKKSINGLINKVNVSNLINIIKEIFQENIVRGRGLLARSVIQAQAASPTFTHVYAALVAIINTKFPQNGELILRRLILMFRRGYRRNDKSMCLSTTRFIAHLVNQQVAHEVLALEVLTLLLETPTDDSVEVAIGFLKECGQKLTEVSPRGINSIFERLRNVLHEGQLDVRVQYMVEVMFAIRKDGFKDHAAVLPELDLVEEEEQFTHLLQLEDAVTGDEMLNIFHEDPLFAENEEKYKALKKEILDEGSSDEESDQSSESGSSDSEEDEEAEEKANAEKQTIIDQTETNLIALRRTIYLTVQSSLDHNECAHKMLKMDLKPGQEVELCNMILDCCAQLRTYEKFFGLLAQRFCQIDKKYIEPFQQIFTDQYETIHRLETNKLRNVAKFFAHLLYTDAISWGVLSVVKLTEEDTSSASRIFLKILFQELSEYMGLFKLNERLKDPTLSPFFAGVMPRDNPKNTRFSINFFTTIGLGGLTDDLREHLKVATKLIQQQKTEAEKSSSSESSQSSDSSESESSSSGSESDTRSKKKKKSPPKRQKSPEKNKSKAKNRSKDKSAAVSGNNSGKGKRVSQKQINGKKISPEKNKRTIADRLLDMAQYGNVHNGGVSDRSREDHEDRGAKDRHRSSDRRGEEERSEGKSNARRKDDTSRDRSRTEEESGRNKRGDMERGGKRSQDGRRTEEDFDRNKRGEMERGGKRSQDDRRTEEDFDRNKRGEVGRGGKRSQDDRRTEEDFDRNKIGEVGRGGKRSQNDRRTEEDFDRNKRGEMERGEKRSEDGRRKHDSVKVDRSIKTEENFNSKNKRREESPKIFNNKSDRKRQEEKRMKRGHSSDDENSGKNRKRNATSSSEDEDESRSTKGNKYMSKKSLADVRNTRPQREKSPLRKAPKKRESSSDDTSSDDKRKSSKKQVLSSKSGPPQAGRKRRRSQSSSSSDQTSSSGSEEDVQERRIIKKKSRVNKDKQDMRSSHKERHRTDDSRSRRGK</sequence>
<feature type="compositionally biased region" description="Low complexity" evidence="6">
    <location>
        <begin position="1094"/>
        <end position="1114"/>
    </location>
</feature>
<dbReference type="SMART" id="SM00544">
    <property type="entry name" value="MA3"/>
    <property type="match status" value="1"/>
</dbReference>
<dbReference type="GO" id="GO:0071013">
    <property type="term" value="C:catalytic step 2 spliceosome"/>
    <property type="evidence" value="ECO:0007669"/>
    <property type="project" value="TreeGrafter"/>
</dbReference>
<feature type="compositionally biased region" description="Basic and acidic residues" evidence="6">
    <location>
        <begin position="346"/>
        <end position="365"/>
    </location>
</feature>
<evidence type="ECO:0000256" key="6">
    <source>
        <dbReference type="SAM" id="MobiDB-lite"/>
    </source>
</evidence>
<evidence type="ECO:0000256" key="4">
    <source>
        <dbReference type="ARBA" id="ARBA00023187"/>
    </source>
</evidence>
<feature type="compositionally biased region" description="Basic and acidic residues" evidence="6">
    <location>
        <begin position="1131"/>
        <end position="1148"/>
    </location>
</feature>
<dbReference type="EMBL" id="CAXITT010000001">
    <property type="protein sequence ID" value="CAL1525845.1"/>
    <property type="molecule type" value="Genomic_DNA"/>
</dbReference>
<dbReference type="GO" id="GO:0016607">
    <property type="term" value="C:nuclear speck"/>
    <property type="evidence" value="ECO:0007669"/>
    <property type="project" value="UniProtKB-SubCell"/>
</dbReference>
<keyword evidence="9" id="KW-1185">Reference proteome</keyword>
<evidence type="ECO:0000256" key="3">
    <source>
        <dbReference type="ARBA" id="ARBA00022664"/>
    </source>
</evidence>
<feature type="compositionally biased region" description="Acidic residues" evidence="6">
    <location>
        <begin position="251"/>
        <end position="262"/>
    </location>
</feature>
<evidence type="ECO:0000256" key="5">
    <source>
        <dbReference type="ARBA" id="ARBA00023242"/>
    </source>
</evidence>
<dbReference type="Proteomes" id="UP001497497">
    <property type="component" value="Unassembled WGS sequence"/>
</dbReference>
<feature type="compositionally biased region" description="Basic and acidic residues" evidence="6">
    <location>
        <begin position="199"/>
        <end position="239"/>
    </location>
</feature>
<feature type="compositionally biased region" description="Low complexity" evidence="6">
    <location>
        <begin position="1519"/>
        <end position="1531"/>
    </location>
</feature>
<feature type="compositionally biased region" description="Basic and acidic residues" evidence="6">
    <location>
        <begin position="1341"/>
        <end position="1428"/>
    </location>
</feature>
<evidence type="ECO:0000313" key="8">
    <source>
        <dbReference type="EMBL" id="CAL1525845.1"/>
    </source>
</evidence>
<name>A0AAV2GWN1_LYMST</name>
<dbReference type="PROSITE" id="PS51366">
    <property type="entry name" value="MI"/>
    <property type="match status" value="1"/>
</dbReference>
<reference evidence="8 9" key="1">
    <citation type="submission" date="2024-04" db="EMBL/GenBank/DDBJ databases">
        <authorList>
            <consortium name="Genoscope - CEA"/>
            <person name="William W."/>
        </authorList>
    </citation>
    <scope>NUCLEOTIDE SEQUENCE [LARGE SCALE GENOMIC DNA]</scope>
</reference>
<feature type="compositionally biased region" description="Basic and acidic residues" evidence="6">
    <location>
        <begin position="1480"/>
        <end position="1494"/>
    </location>
</feature>
<evidence type="ECO:0000313" key="9">
    <source>
        <dbReference type="Proteomes" id="UP001497497"/>
    </source>
</evidence>
<dbReference type="FunFam" id="1.25.40.180:FF:000004">
    <property type="entry name" value="pre-mRNA-splicing factor CWC22 homolog"/>
    <property type="match status" value="1"/>
</dbReference>
<dbReference type="GO" id="GO:0000398">
    <property type="term" value="P:mRNA splicing, via spliceosome"/>
    <property type="evidence" value="ECO:0007669"/>
    <property type="project" value="TreeGrafter"/>
</dbReference>
<dbReference type="Pfam" id="PF02854">
    <property type="entry name" value="MIF4G"/>
    <property type="match status" value="1"/>
</dbReference>
<accession>A0AAV2GWN1</accession>
<feature type="compositionally biased region" description="Basic and acidic residues" evidence="6">
    <location>
        <begin position="1458"/>
        <end position="1473"/>
    </location>
</feature>
<comment type="subcellular location">
    <subcellularLocation>
        <location evidence="1">Nucleus speckle</location>
    </subcellularLocation>
</comment>
<evidence type="ECO:0000256" key="2">
    <source>
        <dbReference type="ARBA" id="ARBA00006856"/>
    </source>
</evidence>
<feature type="compositionally biased region" description="Basic and acidic residues" evidence="6">
    <location>
        <begin position="319"/>
        <end position="334"/>
    </location>
</feature>
<keyword evidence="4" id="KW-0508">mRNA splicing</keyword>
<feature type="compositionally biased region" description="Basic and acidic residues" evidence="6">
    <location>
        <begin position="177"/>
        <end position="191"/>
    </location>
</feature>
<feature type="compositionally biased region" description="Acidic residues" evidence="6">
    <location>
        <begin position="836"/>
        <end position="846"/>
    </location>
</feature>
<gene>
    <name evidence="8" type="ORF">GSLYS_00000022001</name>
</gene>
<feature type="compositionally biased region" description="Pro residues" evidence="6">
    <location>
        <begin position="301"/>
        <end position="316"/>
    </location>
</feature>
<dbReference type="InterPro" id="IPR016024">
    <property type="entry name" value="ARM-type_fold"/>
</dbReference>
<feature type="domain" description="MI" evidence="7">
    <location>
        <begin position="882"/>
        <end position="998"/>
    </location>
</feature>
<feature type="compositionally biased region" description="Low complexity" evidence="6">
    <location>
        <begin position="15"/>
        <end position="34"/>
    </location>
</feature>
<feature type="compositionally biased region" description="Basic and acidic residues" evidence="6">
    <location>
        <begin position="1220"/>
        <end position="1333"/>
    </location>
</feature>
<proteinExistence type="inferred from homology"/>
<dbReference type="Pfam" id="PF02847">
    <property type="entry name" value="MA3"/>
    <property type="match status" value="1"/>
</dbReference>
<dbReference type="InterPro" id="IPR050781">
    <property type="entry name" value="CWC22_splicing_factor"/>
</dbReference>
<evidence type="ECO:0000259" key="7">
    <source>
        <dbReference type="PROSITE" id="PS51366"/>
    </source>
</evidence>
<dbReference type="InterPro" id="IPR003890">
    <property type="entry name" value="MIF4G-like_typ-3"/>
</dbReference>
<keyword evidence="5" id="KW-0539">Nucleus</keyword>
<feature type="compositionally biased region" description="Basic and acidic residues" evidence="6">
    <location>
        <begin position="420"/>
        <end position="528"/>
    </location>
</feature>
<feature type="compositionally biased region" description="Basic and acidic residues" evidence="6">
    <location>
        <begin position="1201"/>
        <end position="1212"/>
    </location>
</feature>
<dbReference type="SUPFAM" id="SSF48371">
    <property type="entry name" value="ARM repeat"/>
    <property type="match status" value="1"/>
</dbReference>
<dbReference type="GO" id="GO:0003723">
    <property type="term" value="F:RNA binding"/>
    <property type="evidence" value="ECO:0007669"/>
    <property type="project" value="InterPro"/>
</dbReference>